<feature type="signal peptide" evidence="8">
    <location>
        <begin position="1"/>
        <end position="31"/>
    </location>
</feature>
<keyword evidence="6" id="KW-0325">Glycoprotein</keyword>
<evidence type="ECO:0000256" key="4">
    <source>
        <dbReference type="ARBA" id="ARBA00022889"/>
    </source>
</evidence>
<feature type="chain" id="PRO_5046569389" evidence="8">
    <location>
        <begin position="32"/>
        <end position="1611"/>
    </location>
</feature>
<evidence type="ECO:0000256" key="7">
    <source>
        <dbReference type="SAM" id="MobiDB-lite"/>
    </source>
</evidence>
<dbReference type="RefSeq" id="XP_060549035.1">
    <property type="nucleotide sequence ID" value="XM_060693052.1"/>
</dbReference>
<protein>
    <submittedName>
        <fullName evidence="10">Uncharacterized protein LOC117667369</fullName>
    </submittedName>
</protein>
<feature type="compositionally biased region" description="Polar residues" evidence="7">
    <location>
        <begin position="1546"/>
        <end position="1560"/>
    </location>
</feature>
<dbReference type="Gene3D" id="1.20.970.40">
    <property type="match status" value="1"/>
</dbReference>
<gene>
    <name evidence="10" type="primary">LOC117667369</name>
</gene>
<dbReference type="Proteomes" id="UP001652622">
    <property type="component" value="Unplaced"/>
</dbReference>
<reference evidence="10" key="1">
    <citation type="submission" date="2025-08" db="UniProtKB">
        <authorList>
            <consortium name="RefSeq"/>
        </authorList>
    </citation>
    <scope>IDENTIFICATION</scope>
    <source>
        <tissue evidence="10">Blood</tissue>
    </source>
</reference>
<proteinExistence type="inferred from homology"/>
<dbReference type="Pfam" id="PF06060">
    <property type="entry name" value="Mesothelin"/>
    <property type="match status" value="1"/>
</dbReference>
<evidence type="ECO:0000256" key="1">
    <source>
        <dbReference type="ARBA" id="ARBA00004370"/>
    </source>
</evidence>
<keyword evidence="4" id="KW-0130">Cell adhesion</keyword>
<evidence type="ECO:0000256" key="5">
    <source>
        <dbReference type="ARBA" id="ARBA00023136"/>
    </source>
</evidence>
<dbReference type="GeneID" id="117667369"/>
<sequence length="1611" mass="179507">MRPTMAQVCQPSFLFTAFVLYIAFFVARVEGASCPAARINVSEVCEDVERIDVKVSANLTHLVCDNLQNLSHVNSTFIIQALEFTLRKKYDLPLNIVRVLLNQVNGEELINALEEFNEKIVNSSLISNQAKTAIMQALWDEKLRNEDHFNKTAFVMSWFQKRLRPFISGISPEMLQCLHNESMQCEQYQAIVKGLDAEFMKMNHHIQYEVFHSFQLPYLRGLNASGSACTKDLNSTSWLLVNFARFSRYAKYQEFLSLNSRFSGLVVLKKLTVRQLAQFSASDGALKTPKDVESVMHLITTATLTEYINEFSRQDNVSLPKEVQANLLEHLLVAAQPILRKADDVELTLWMMQYLPKLISGINSSLVPLLFEDLETRNCSAVNAVVTLLNGSLGQFGNATRQKIFEAILRVISASSLRCYASDNFLVFLEKTFQGFIVFLTLKDLETLIPSSDFQKIVNTVPADELAELFSTEGFIDDDPFLTAVLKIYNKTGLFIDRLNQKNIIDILPNSTKVALLAGLWPSVVSSSEEAEVSLWLDSRLAHSFMLLNGDMLNASETLNTSCGTFQKIVNKLSENIVIFKDKEEEMYFSMKAYLTASKSRPRCYNPSNPERSSWLAMYLGNYIRYSSARDMRLFTNKSAAIFQDLAFNRDNLELIKRNKIHKDLAEMYATALFTVDSDFNLDSLPDQLVCFVQRSTLISRLSPAEALSFIARVNHHCSSSNPSASDRQLAHMLVAQVKTFDKQTLIALGQQAMGLTAGQISNLTAQDLVDHKVLESLGQVKGWNRRQSQILVNKILLNYKLDTAEKFEHLGTLAEGLPGNSFDTMAASFVVKLAKNMSFQRAFRKSPDHVKKAFVSKILSNSSSLDDILNNVPDDLIEFVPNSLLVSGGQILDLHKINEKPWSPQQAAVMFGDLFARIENYTMLSPFILQGFQCDAASKLMPGQLFSLVQEVRRQKANLSEEQLSCMARLLIKSNLTTNLRSYPADVLLFFPISKVEHQSCEMFHILASQGNLSLLANGSSQRTRLLENALRCFGVKNTSLSKEQLQKLGVFVCDMKPSTITDSDPAILENLKACPDLTAAQITALRMLLASGNTLYGSPASWDESTLENLGPLAFYINHIIWDSINKEERTIFFRKVMDGYSSQRAFPKTKTILFLKSVGSKPASSPRTKRATETCRSAPITSSSLEDPLFIIRYDSAQQLDACLSDEIVKANLGLLLEQPLPNDYLAIVKKKLDKSYPDGIPEDQLRLLGFLSRQYSTDEIGSWNLTSSDTLAALLNPNDGAWEMPQLRRLVARYMELGGSLTGPLLDMLGGKYLCFLDEDQLQEINPASIRHAEKLDISTCAQGKKDTLYQKAHTAFANQEGTRAYYPLIQPYLGGAPVEELKKLARSHVDMDIDTFINLNPEEVKKLSVQDVKDLLGVNLPDLKEVENHPSVAMWIKNNFQSELDSLGIGLVGGRASLFSTSMGSTVSNTTTARTYLTSVMSSITRTSSKRLSTPPKPTPALVSKRPITVTGKQPTASSKTTFHSQKTSPKTAIPPPPSPNRTTSKAATAIQRSSRAAPPTKPPSYPTPNGYIHVKPLSASAVNTSLSWALLALSLTIGISIQKFL</sequence>
<dbReference type="PANTHER" id="PTHR23412">
    <property type="entry name" value="STEREOCILIN RELATED"/>
    <property type="match status" value="1"/>
</dbReference>
<evidence type="ECO:0000256" key="2">
    <source>
        <dbReference type="ARBA" id="ARBA00011016"/>
    </source>
</evidence>
<evidence type="ECO:0000256" key="3">
    <source>
        <dbReference type="ARBA" id="ARBA00022729"/>
    </source>
</evidence>
<name>A0ABM3ZKY2_PANGU</name>
<dbReference type="InterPro" id="IPR026664">
    <property type="entry name" value="Stereocilin-rel"/>
</dbReference>
<keyword evidence="9" id="KW-1185">Reference proteome</keyword>
<keyword evidence="3 8" id="KW-0732">Signal</keyword>
<dbReference type="PANTHER" id="PTHR23412:SF15">
    <property type="entry name" value="MESOTHELIN-LIKE PROTEIN"/>
    <property type="match status" value="1"/>
</dbReference>
<keyword evidence="5" id="KW-0472">Membrane</keyword>
<feature type="region of interest" description="Disordered" evidence="7">
    <location>
        <begin position="1489"/>
        <end position="1573"/>
    </location>
</feature>
<accession>A0ABM3ZKY2</accession>
<dbReference type="InterPro" id="IPR010335">
    <property type="entry name" value="Mesothelin"/>
</dbReference>
<evidence type="ECO:0000256" key="6">
    <source>
        <dbReference type="ARBA" id="ARBA00023180"/>
    </source>
</evidence>
<evidence type="ECO:0000313" key="9">
    <source>
        <dbReference type="Proteomes" id="UP001652622"/>
    </source>
</evidence>
<evidence type="ECO:0000256" key="8">
    <source>
        <dbReference type="SAM" id="SignalP"/>
    </source>
</evidence>
<organism evidence="9 10">
    <name type="scientific">Pantherophis guttatus</name>
    <name type="common">Corn snake</name>
    <name type="synonym">Elaphe guttata</name>
    <dbReference type="NCBI Taxonomy" id="94885"/>
    <lineage>
        <taxon>Eukaryota</taxon>
        <taxon>Metazoa</taxon>
        <taxon>Chordata</taxon>
        <taxon>Craniata</taxon>
        <taxon>Vertebrata</taxon>
        <taxon>Euteleostomi</taxon>
        <taxon>Lepidosauria</taxon>
        <taxon>Squamata</taxon>
        <taxon>Bifurcata</taxon>
        <taxon>Unidentata</taxon>
        <taxon>Episquamata</taxon>
        <taxon>Toxicofera</taxon>
        <taxon>Serpentes</taxon>
        <taxon>Colubroidea</taxon>
        <taxon>Colubridae</taxon>
        <taxon>Colubrinae</taxon>
        <taxon>Pantherophis</taxon>
    </lineage>
</organism>
<evidence type="ECO:0000313" key="10">
    <source>
        <dbReference type="RefSeq" id="XP_060549035.1"/>
    </source>
</evidence>
<feature type="compositionally biased region" description="Polar residues" evidence="7">
    <location>
        <begin position="1516"/>
        <end position="1531"/>
    </location>
</feature>
<comment type="subcellular location">
    <subcellularLocation>
        <location evidence="1">Membrane</location>
    </subcellularLocation>
</comment>
<comment type="similarity">
    <text evidence="2">Belongs to the mesothelin family.</text>
</comment>